<comment type="caution">
    <text evidence="8">The sequence shown here is derived from an EMBL/GenBank/DDBJ whole genome shotgun (WGS) entry which is preliminary data.</text>
</comment>
<accession>A0A498HYY7</accession>
<dbReference type="PANTHER" id="PTHR10426">
    <property type="entry name" value="STRICTOSIDINE SYNTHASE-RELATED"/>
    <property type="match status" value="1"/>
</dbReference>
<evidence type="ECO:0000256" key="1">
    <source>
        <dbReference type="ARBA" id="ARBA00004116"/>
    </source>
</evidence>
<evidence type="ECO:0000256" key="2">
    <source>
        <dbReference type="ARBA" id="ARBA00009191"/>
    </source>
</evidence>
<evidence type="ECO:0000256" key="4">
    <source>
        <dbReference type="ARBA" id="ARBA00022729"/>
    </source>
</evidence>
<dbReference type="GO" id="GO:0012505">
    <property type="term" value="C:endomembrane system"/>
    <property type="evidence" value="ECO:0007669"/>
    <property type="project" value="TreeGrafter"/>
</dbReference>
<evidence type="ECO:0000313" key="8">
    <source>
        <dbReference type="EMBL" id="RXH76828.1"/>
    </source>
</evidence>
<name>A0A498HYY7_MALDO</name>
<dbReference type="Proteomes" id="UP000290289">
    <property type="component" value="Chromosome 14"/>
</dbReference>
<evidence type="ECO:0000256" key="5">
    <source>
        <dbReference type="ARBA" id="ARBA00023180"/>
    </source>
</evidence>
<dbReference type="STRING" id="3750.A0A498HYY7"/>
<comment type="similarity">
    <text evidence="2">Belongs to the strictosidine synthase family.</text>
</comment>
<dbReference type="GO" id="GO:0005773">
    <property type="term" value="C:vacuole"/>
    <property type="evidence" value="ECO:0007669"/>
    <property type="project" value="UniProtKB-SubCell"/>
</dbReference>
<comment type="subcellular location">
    <subcellularLocation>
        <location evidence="1">Vacuole</location>
    </subcellularLocation>
</comment>
<evidence type="ECO:0000313" key="9">
    <source>
        <dbReference type="Proteomes" id="UP000290289"/>
    </source>
</evidence>
<reference evidence="8 9" key="1">
    <citation type="submission" date="2018-10" db="EMBL/GenBank/DDBJ databases">
        <title>A high-quality apple genome assembly.</title>
        <authorList>
            <person name="Hu J."/>
        </authorList>
    </citation>
    <scope>NUCLEOTIDE SEQUENCE [LARGE SCALE GENOMIC DNA]</scope>
    <source>
        <strain evidence="9">cv. HFTH1</strain>
        <tissue evidence="8">Young leaf</tissue>
    </source>
</reference>
<evidence type="ECO:0000259" key="7">
    <source>
        <dbReference type="Pfam" id="PF03088"/>
    </source>
</evidence>
<keyword evidence="5" id="KW-0325">Glycoprotein</keyword>
<keyword evidence="3" id="KW-0926">Vacuole</keyword>
<organism evidence="8 9">
    <name type="scientific">Malus domestica</name>
    <name type="common">Apple</name>
    <name type="synonym">Pyrus malus</name>
    <dbReference type="NCBI Taxonomy" id="3750"/>
    <lineage>
        <taxon>Eukaryota</taxon>
        <taxon>Viridiplantae</taxon>
        <taxon>Streptophyta</taxon>
        <taxon>Embryophyta</taxon>
        <taxon>Tracheophyta</taxon>
        <taxon>Spermatophyta</taxon>
        <taxon>Magnoliopsida</taxon>
        <taxon>eudicotyledons</taxon>
        <taxon>Gunneridae</taxon>
        <taxon>Pentapetalae</taxon>
        <taxon>rosids</taxon>
        <taxon>fabids</taxon>
        <taxon>Rosales</taxon>
        <taxon>Rosaceae</taxon>
        <taxon>Amygdaloideae</taxon>
        <taxon>Maleae</taxon>
        <taxon>Malus</taxon>
    </lineage>
</organism>
<keyword evidence="4 6" id="KW-0732">Signal</keyword>
<feature type="signal peptide" evidence="6">
    <location>
        <begin position="1"/>
        <end position="20"/>
    </location>
</feature>
<proteinExistence type="inferred from homology"/>
<dbReference type="Gene3D" id="2.120.10.30">
    <property type="entry name" value="TolB, C-terminal domain"/>
    <property type="match status" value="1"/>
</dbReference>
<gene>
    <name evidence="8" type="ORF">DVH24_019716</name>
</gene>
<dbReference type="InterPro" id="IPR011042">
    <property type="entry name" value="6-blade_b-propeller_TolB-like"/>
</dbReference>
<dbReference type="FunFam" id="2.120.10.30:FF:000032">
    <property type="entry name" value="Protein STRICTOSIDINE SYNTHASE-LIKE 13"/>
    <property type="match status" value="1"/>
</dbReference>
<feature type="domain" description="Strictosidine synthase conserved region" evidence="7">
    <location>
        <begin position="164"/>
        <end position="251"/>
    </location>
</feature>
<dbReference type="InterPro" id="IPR018119">
    <property type="entry name" value="Strictosidine_synth_cons-reg"/>
</dbReference>
<dbReference type="Pfam" id="PF20067">
    <property type="entry name" value="SSL_N"/>
    <property type="match status" value="1"/>
</dbReference>
<dbReference type="Pfam" id="PF03088">
    <property type="entry name" value="Str_synth"/>
    <property type="match status" value="1"/>
</dbReference>
<dbReference type="PANTHER" id="PTHR10426:SF69">
    <property type="entry name" value="PROTEIN STRICTOSIDINE SYNTHASE-LIKE 10"/>
    <property type="match status" value="1"/>
</dbReference>
<keyword evidence="9" id="KW-1185">Reference proteome</keyword>
<dbReference type="EMBL" id="RDQH01000340">
    <property type="protein sequence ID" value="RXH76828.1"/>
    <property type="molecule type" value="Genomic_DNA"/>
</dbReference>
<protein>
    <recommendedName>
        <fullName evidence="7">Strictosidine synthase conserved region domain-containing protein</fullName>
    </recommendedName>
</protein>
<dbReference type="SUPFAM" id="SSF63829">
    <property type="entry name" value="Calcium-dependent phosphotriesterase"/>
    <property type="match status" value="1"/>
</dbReference>
<feature type="chain" id="PRO_5019833899" description="Strictosidine synthase conserved region domain-containing protein" evidence="6">
    <location>
        <begin position="21"/>
        <end position="440"/>
    </location>
</feature>
<dbReference type="AlphaFoldDB" id="A0A498HYY7"/>
<evidence type="ECO:0000256" key="3">
    <source>
        <dbReference type="ARBA" id="ARBA00022554"/>
    </source>
</evidence>
<sequence>MNPKLRLIAGVLAVVAAVLAVNPPDYWKLLGLGVPPIPGSIDLLHTAEVIPVPGALGPESLAFDPTGDGPYTGVADGRVLKWDRNDRRWTDFAVTTSQRKECVRPFAPEMEHVCGRPLGLKFDKKNGDLYIADAYLGLQVVGPAGGLASQVVREVEGQPLRFTNDMDIDEHKDVIYFTDSSTIFQRRQFMSSVLNGDRTGRLLKYDKSSKEVTVLLRGLAFANGVALSKDRSFVLVAETTTCRILRIWLDGPNAGNTDVFAELPGFPDNIRRNSNGEFWVALHAKSGFVSKFITSNTWVGKLMLKLPLGFKRLHSLLVGGKAHATAVKLSENGEVLQVLEDCEGKTIKFISELEEKDGELWIGFPSISNTNNRAAAAAVNLSNGHNFEVVPIVVGSSNSSNAASAVGPESFVFDALRSLYRSIGWPPNGISINTGGSISL</sequence>
<dbReference type="GO" id="GO:0016787">
    <property type="term" value="F:hydrolase activity"/>
    <property type="evidence" value="ECO:0007669"/>
    <property type="project" value="TreeGrafter"/>
</dbReference>
<evidence type="ECO:0000256" key="6">
    <source>
        <dbReference type="SAM" id="SignalP"/>
    </source>
</evidence>